<gene>
    <name evidence="1" type="ORF">GALL_482560</name>
</gene>
<comment type="caution">
    <text evidence="1">The sequence shown here is derived from an EMBL/GenBank/DDBJ whole genome shotgun (WGS) entry which is preliminary data.</text>
</comment>
<proteinExistence type="predicted"/>
<dbReference type="AlphaFoldDB" id="A0A1J5PET6"/>
<dbReference type="EMBL" id="MLJW01004347">
    <property type="protein sequence ID" value="OIQ70137.1"/>
    <property type="molecule type" value="Genomic_DNA"/>
</dbReference>
<protein>
    <submittedName>
        <fullName evidence="1">Uncharacterized protein</fullName>
    </submittedName>
</protein>
<reference evidence="1" key="1">
    <citation type="submission" date="2016-10" db="EMBL/GenBank/DDBJ databases">
        <title>Sequence of Gallionella enrichment culture.</title>
        <authorList>
            <person name="Poehlein A."/>
            <person name="Muehling M."/>
            <person name="Daniel R."/>
        </authorList>
    </citation>
    <scope>NUCLEOTIDE SEQUENCE</scope>
</reference>
<sequence>MARLLADPRFAEPLRQLDRACSTGAPWQGQSLAQAFAQPPQPVSAQGAKPVIPDLYA</sequence>
<evidence type="ECO:0000313" key="1">
    <source>
        <dbReference type="EMBL" id="OIQ70137.1"/>
    </source>
</evidence>
<name>A0A1J5PET6_9ZZZZ</name>
<accession>A0A1J5PET6</accession>
<organism evidence="1">
    <name type="scientific">mine drainage metagenome</name>
    <dbReference type="NCBI Taxonomy" id="410659"/>
    <lineage>
        <taxon>unclassified sequences</taxon>
        <taxon>metagenomes</taxon>
        <taxon>ecological metagenomes</taxon>
    </lineage>
</organism>